<name>A0A840MN93_9PROT</name>
<gene>
    <name evidence="1" type="ORF">HNQ59_003929</name>
</gene>
<dbReference type="AlphaFoldDB" id="A0A840MN93"/>
<accession>A0A840MN93</accession>
<keyword evidence="2" id="KW-1185">Reference proteome</keyword>
<evidence type="ECO:0000313" key="2">
    <source>
        <dbReference type="Proteomes" id="UP000575898"/>
    </source>
</evidence>
<dbReference type="Proteomes" id="UP000575898">
    <property type="component" value="Unassembled WGS sequence"/>
</dbReference>
<organism evidence="1 2">
    <name type="scientific">Chitinivorax tropicus</name>
    <dbReference type="NCBI Taxonomy" id="714531"/>
    <lineage>
        <taxon>Bacteria</taxon>
        <taxon>Pseudomonadati</taxon>
        <taxon>Pseudomonadota</taxon>
        <taxon>Betaproteobacteria</taxon>
        <taxon>Chitinivorax</taxon>
    </lineage>
</organism>
<protein>
    <submittedName>
        <fullName evidence="1">Uncharacterized protein</fullName>
    </submittedName>
</protein>
<dbReference type="EMBL" id="JACHHY010000055">
    <property type="protein sequence ID" value="MBB5020604.1"/>
    <property type="molecule type" value="Genomic_DNA"/>
</dbReference>
<evidence type="ECO:0000313" key="1">
    <source>
        <dbReference type="EMBL" id="MBB5020604.1"/>
    </source>
</evidence>
<sequence>MDLHRHLLPFLARLMQASIETLLYLHKAMQVQGRRQLFSAHLPDQLPLTGHRRADRIVSGEWRLRPPDEVLPPTDLRRHQRRN</sequence>
<comment type="caution">
    <text evidence="1">The sequence shown here is derived from an EMBL/GenBank/DDBJ whole genome shotgun (WGS) entry which is preliminary data.</text>
</comment>
<reference evidence="1 2" key="1">
    <citation type="submission" date="2020-08" db="EMBL/GenBank/DDBJ databases">
        <title>Genomic Encyclopedia of Type Strains, Phase IV (KMG-IV): sequencing the most valuable type-strain genomes for metagenomic binning, comparative biology and taxonomic classification.</title>
        <authorList>
            <person name="Goeker M."/>
        </authorList>
    </citation>
    <scope>NUCLEOTIDE SEQUENCE [LARGE SCALE GENOMIC DNA]</scope>
    <source>
        <strain evidence="1 2">DSM 27165</strain>
    </source>
</reference>
<proteinExistence type="predicted"/>